<name>A0ABS8VMH9_DATST</name>
<comment type="caution">
    <text evidence="1">The sequence shown here is derived from an EMBL/GenBank/DDBJ whole genome shotgun (WGS) entry which is preliminary data.</text>
</comment>
<evidence type="ECO:0000313" key="1">
    <source>
        <dbReference type="EMBL" id="MCE0480613.1"/>
    </source>
</evidence>
<sequence>MKEVGRREFVELLFISPKEDNKSQAIASAFHQRFLAVIDRCRSLPSIQLRSRFLKLTGAPIIHRFLGCVLFRCQEAEGLTALTDDDALMKVAKSVTQLDTSTDGNDFSSEESSGNGILYEEIKKLEEFRTGWVEKLSTGKMSVLEEGLNRMDFVGVWRSLALGLDKLIFYGILMTNAKFSVVELRGLAMICQFYSVFRAWCLRPEVSSQIE</sequence>
<reference evidence="1 2" key="1">
    <citation type="journal article" date="2021" name="BMC Genomics">
        <title>Datura genome reveals duplications of psychoactive alkaloid biosynthetic genes and high mutation rate following tissue culture.</title>
        <authorList>
            <person name="Rajewski A."/>
            <person name="Carter-House D."/>
            <person name="Stajich J."/>
            <person name="Litt A."/>
        </authorList>
    </citation>
    <scope>NUCLEOTIDE SEQUENCE [LARGE SCALE GENOMIC DNA]</scope>
    <source>
        <strain evidence="1">AR-01</strain>
    </source>
</reference>
<protein>
    <submittedName>
        <fullName evidence="1">Uncharacterized protein</fullName>
    </submittedName>
</protein>
<accession>A0ABS8VMH9</accession>
<evidence type="ECO:0000313" key="2">
    <source>
        <dbReference type="Proteomes" id="UP000823775"/>
    </source>
</evidence>
<keyword evidence="2" id="KW-1185">Reference proteome</keyword>
<dbReference type="InterPro" id="IPR007528">
    <property type="entry name" value="RINT1_Tip20"/>
</dbReference>
<dbReference type="PANTHER" id="PTHR13520:SF1">
    <property type="entry name" value="RINT1-LIKE PROTEIN MAG2"/>
    <property type="match status" value="1"/>
</dbReference>
<dbReference type="Proteomes" id="UP000823775">
    <property type="component" value="Unassembled WGS sequence"/>
</dbReference>
<dbReference type="PANTHER" id="PTHR13520">
    <property type="entry name" value="RAD50-INTERACTING PROTEIN 1 RINT-1"/>
    <property type="match status" value="1"/>
</dbReference>
<organism evidence="1 2">
    <name type="scientific">Datura stramonium</name>
    <name type="common">Jimsonweed</name>
    <name type="synonym">Common thornapple</name>
    <dbReference type="NCBI Taxonomy" id="4076"/>
    <lineage>
        <taxon>Eukaryota</taxon>
        <taxon>Viridiplantae</taxon>
        <taxon>Streptophyta</taxon>
        <taxon>Embryophyta</taxon>
        <taxon>Tracheophyta</taxon>
        <taxon>Spermatophyta</taxon>
        <taxon>Magnoliopsida</taxon>
        <taxon>eudicotyledons</taxon>
        <taxon>Gunneridae</taxon>
        <taxon>Pentapetalae</taxon>
        <taxon>asterids</taxon>
        <taxon>lamiids</taxon>
        <taxon>Solanales</taxon>
        <taxon>Solanaceae</taxon>
        <taxon>Solanoideae</taxon>
        <taxon>Datureae</taxon>
        <taxon>Datura</taxon>
    </lineage>
</organism>
<dbReference type="EMBL" id="JACEIK010005054">
    <property type="protein sequence ID" value="MCE0480613.1"/>
    <property type="molecule type" value="Genomic_DNA"/>
</dbReference>
<proteinExistence type="predicted"/>
<gene>
    <name evidence="1" type="ORF">HAX54_037632</name>
</gene>